<dbReference type="InterPro" id="IPR018253">
    <property type="entry name" value="DnaJ_domain_CS"/>
</dbReference>
<evidence type="ECO:0000313" key="3">
    <source>
        <dbReference type="EMBL" id="UUF06396.1"/>
    </source>
</evidence>
<evidence type="ECO:0000313" key="4">
    <source>
        <dbReference type="EMBL" id="UUF07630.1"/>
    </source>
</evidence>
<evidence type="ECO:0000256" key="2">
    <source>
        <dbReference type="SAM" id="SignalP"/>
    </source>
</evidence>
<dbReference type="Proteomes" id="UP001058016">
    <property type="component" value="Chromosome"/>
</dbReference>
<organism evidence="4 6">
    <name type="scientific">Turicibacter bilis</name>
    <dbReference type="NCBI Taxonomy" id="2735723"/>
    <lineage>
        <taxon>Bacteria</taxon>
        <taxon>Bacillati</taxon>
        <taxon>Bacillota</taxon>
        <taxon>Erysipelotrichia</taxon>
        <taxon>Erysipelotrichales</taxon>
        <taxon>Turicibacteraceae</taxon>
        <taxon>Turicibacter</taxon>
    </lineage>
</organism>
<evidence type="ECO:0000313" key="6">
    <source>
        <dbReference type="Proteomes" id="UP001058072"/>
    </source>
</evidence>
<feature type="region of interest" description="Disordered" evidence="1">
    <location>
        <begin position="24"/>
        <end position="45"/>
    </location>
</feature>
<dbReference type="RefSeq" id="WP_055245113.1">
    <property type="nucleotide sequence ID" value="NZ_CP071249.1"/>
</dbReference>
<evidence type="ECO:0000256" key="1">
    <source>
        <dbReference type="SAM" id="MobiDB-lite"/>
    </source>
</evidence>
<reference evidence="4 5" key="1">
    <citation type="submission" date="2021-03" db="EMBL/GenBank/DDBJ databases">
        <title>Comparative Genomics and Metabolomics in the genus Turicibacter.</title>
        <authorList>
            <person name="Maki J."/>
            <person name="Looft T."/>
        </authorList>
    </citation>
    <scope>NUCLEOTIDE SEQUENCE</scope>
    <source>
        <strain evidence="4">ISU324</strain>
        <strain evidence="3 5">MMM721</strain>
    </source>
</reference>
<feature type="signal peptide" evidence="2">
    <location>
        <begin position="1"/>
        <end position="23"/>
    </location>
</feature>
<gene>
    <name evidence="3" type="ORF">J0J69_02055</name>
    <name evidence="4" type="ORF">J0J70_08305</name>
</gene>
<accession>A0A9Q9FFU0</accession>
<protein>
    <submittedName>
        <fullName evidence="4">DUF2680 domain-containing protein</fullName>
    </submittedName>
</protein>
<keyword evidence="2" id="KW-0732">Signal</keyword>
<dbReference type="Pfam" id="PF10925">
    <property type="entry name" value="DUF2680"/>
    <property type="match status" value="1"/>
</dbReference>
<dbReference type="AlphaFoldDB" id="A0A9Q9FFU0"/>
<dbReference type="PROSITE" id="PS00636">
    <property type="entry name" value="DNAJ_1"/>
    <property type="match status" value="1"/>
</dbReference>
<feature type="compositionally biased region" description="Polar residues" evidence="1">
    <location>
        <begin position="133"/>
        <end position="142"/>
    </location>
</feature>
<evidence type="ECO:0000313" key="5">
    <source>
        <dbReference type="Proteomes" id="UP001058016"/>
    </source>
</evidence>
<dbReference type="EMBL" id="CP071249">
    <property type="protein sequence ID" value="UUF06396.1"/>
    <property type="molecule type" value="Genomic_DNA"/>
</dbReference>
<dbReference type="Proteomes" id="UP001058072">
    <property type="component" value="Chromosome"/>
</dbReference>
<dbReference type="InterPro" id="IPR024485">
    <property type="entry name" value="DUF2680"/>
</dbReference>
<proteinExistence type="predicted"/>
<dbReference type="EMBL" id="CP071250">
    <property type="protein sequence ID" value="UUF07630.1"/>
    <property type="molecule type" value="Genomic_DNA"/>
</dbReference>
<feature type="region of interest" description="Disordered" evidence="1">
    <location>
        <begin position="122"/>
        <end position="142"/>
    </location>
</feature>
<feature type="chain" id="PRO_5040265443" evidence="2">
    <location>
        <begin position="24"/>
        <end position="142"/>
    </location>
</feature>
<keyword evidence="5" id="KW-1185">Reference proteome</keyword>
<sequence>MKKINMTLGAIFLAATLSLTGYAKESTKEMPTPPALTEEQKGEKAKQFEAEYKQMQEKFSALTDEQKKEIYDLYDKVNVAKIKLLDKYVELGLMTDEEAKSIQKHMSDVSEKIRSEGQFIGFKAPHFPKRAENNQQNSQDVE</sequence>
<name>A0A9Q9FFU0_9FIRM</name>